<dbReference type="Pfam" id="PF10316">
    <property type="entry name" value="7TM_GPCR_Srbc"/>
    <property type="match status" value="1"/>
</dbReference>
<dbReference type="OrthoDB" id="10482429at2759"/>
<comment type="caution">
    <text evidence="2">The sequence shown here is derived from an EMBL/GenBank/DDBJ whole genome shotgun (WGS) entry which is preliminary data.</text>
</comment>
<proteinExistence type="predicted"/>
<reference evidence="2 3" key="1">
    <citation type="journal article" date="2015" name="Genome Biol.">
        <title>Comparative genomics of Steinernema reveals deeply conserved gene regulatory networks.</title>
        <authorList>
            <person name="Dillman A.R."/>
            <person name="Macchietto M."/>
            <person name="Porter C.F."/>
            <person name="Rogers A."/>
            <person name="Williams B."/>
            <person name="Antoshechkin I."/>
            <person name="Lee M.M."/>
            <person name="Goodwin Z."/>
            <person name="Lu X."/>
            <person name="Lewis E.E."/>
            <person name="Goodrich-Blair H."/>
            <person name="Stock S.P."/>
            <person name="Adams B.J."/>
            <person name="Sternberg P.W."/>
            <person name="Mortazavi A."/>
        </authorList>
    </citation>
    <scope>NUCLEOTIDE SEQUENCE [LARGE SCALE GENOMIC DNA]</scope>
    <source>
        <strain evidence="2 3">ALL</strain>
    </source>
</reference>
<accession>A0A4U5MCK3</accession>
<keyword evidence="1" id="KW-0472">Membrane</keyword>
<sequence length="219" mass="25150">MLKSTLMGTMGVLFVGSTITVPLAVMLLLSLHKRSTHPRILIISVSYQLAYAVIGTLHSACSLFWQIFGSEANVNEQIIFWTVTPLYSLRLVLPITSFFLTFDRLCAMRFPIKYNSWLKRSLTIMCVGVTATLTVGNFVAYLTNRKISPASAYVFGHYVHFMVIHIFNDVYAAVCLVNLPATFLFLRRFYQFSKRQRLLKTMSTVQYRRVYSVRVNFRT</sequence>
<feature type="transmembrane region" description="Helical" evidence="1">
    <location>
        <begin position="78"/>
        <end position="102"/>
    </location>
</feature>
<feature type="transmembrane region" description="Helical" evidence="1">
    <location>
        <begin position="6"/>
        <end position="29"/>
    </location>
</feature>
<keyword evidence="1" id="KW-1133">Transmembrane helix</keyword>
<feature type="transmembrane region" description="Helical" evidence="1">
    <location>
        <begin position="41"/>
        <end position="66"/>
    </location>
</feature>
<dbReference type="Proteomes" id="UP000298663">
    <property type="component" value="Unassembled WGS sequence"/>
</dbReference>
<dbReference type="AlphaFoldDB" id="A0A4U5MCK3"/>
<evidence type="ECO:0000313" key="3">
    <source>
        <dbReference type="Proteomes" id="UP000298663"/>
    </source>
</evidence>
<protein>
    <recommendedName>
        <fullName evidence="4">G-protein coupled receptors family 1 profile domain-containing protein</fullName>
    </recommendedName>
</protein>
<keyword evidence="3" id="KW-1185">Reference proteome</keyword>
<organism evidence="2 3">
    <name type="scientific">Steinernema carpocapsae</name>
    <name type="common">Entomopathogenic nematode</name>
    <dbReference type="NCBI Taxonomy" id="34508"/>
    <lineage>
        <taxon>Eukaryota</taxon>
        <taxon>Metazoa</taxon>
        <taxon>Ecdysozoa</taxon>
        <taxon>Nematoda</taxon>
        <taxon>Chromadorea</taxon>
        <taxon>Rhabditida</taxon>
        <taxon>Tylenchina</taxon>
        <taxon>Panagrolaimomorpha</taxon>
        <taxon>Strongyloidoidea</taxon>
        <taxon>Steinernematidae</taxon>
        <taxon>Steinernema</taxon>
    </lineage>
</organism>
<gene>
    <name evidence="2" type="ORF">L596_023007</name>
</gene>
<dbReference type="InterPro" id="IPR019420">
    <property type="entry name" value="7TM_GPCR_serpentine_rcpt_Srbc"/>
</dbReference>
<evidence type="ECO:0000313" key="2">
    <source>
        <dbReference type="EMBL" id="TKR66762.1"/>
    </source>
</evidence>
<feature type="transmembrane region" description="Helical" evidence="1">
    <location>
        <begin position="162"/>
        <end position="186"/>
    </location>
</feature>
<evidence type="ECO:0000256" key="1">
    <source>
        <dbReference type="SAM" id="Phobius"/>
    </source>
</evidence>
<feature type="transmembrane region" description="Helical" evidence="1">
    <location>
        <begin position="122"/>
        <end position="142"/>
    </location>
</feature>
<evidence type="ECO:0008006" key="4">
    <source>
        <dbReference type="Google" id="ProtNLM"/>
    </source>
</evidence>
<name>A0A4U5MCK3_STECR</name>
<keyword evidence="1" id="KW-0812">Transmembrane</keyword>
<reference evidence="2 3" key="2">
    <citation type="journal article" date="2019" name="G3 (Bethesda)">
        <title>Hybrid Assembly of the Genome of the Entomopathogenic Nematode Steinernema carpocapsae Identifies the X-Chromosome.</title>
        <authorList>
            <person name="Serra L."/>
            <person name="Macchietto M."/>
            <person name="Macias-Munoz A."/>
            <person name="McGill C.J."/>
            <person name="Rodriguez I.M."/>
            <person name="Rodriguez B."/>
            <person name="Murad R."/>
            <person name="Mortazavi A."/>
        </authorList>
    </citation>
    <scope>NUCLEOTIDE SEQUENCE [LARGE SCALE GENOMIC DNA]</scope>
    <source>
        <strain evidence="2 3">ALL</strain>
    </source>
</reference>
<dbReference type="EMBL" id="AZBU02000008">
    <property type="protein sequence ID" value="TKR66762.1"/>
    <property type="molecule type" value="Genomic_DNA"/>
</dbReference>